<evidence type="ECO:0000256" key="5">
    <source>
        <dbReference type="SAM" id="MobiDB-lite"/>
    </source>
</evidence>
<evidence type="ECO:0000256" key="1">
    <source>
        <dbReference type="ARBA" id="ARBA00001974"/>
    </source>
</evidence>
<evidence type="ECO:0000256" key="3">
    <source>
        <dbReference type="ARBA" id="ARBA00022827"/>
    </source>
</evidence>
<dbReference type="Pfam" id="PF07992">
    <property type="entry name" value="Pyr_redox_2"/>
    <property type="match status" value="1"/>
</dbReference>
<keyword evidence="3" id="KW-0274">FAD</keyword>
<dbReference type="AlphaFoldDB" id="A0A2T8FD15"/>
<name>A0A2T8FD15_9ACTN</name>
<comment type="cofactor">
    <cofactor evidence="1">
        <name>FAD</name>
        <dbReference type="ChEBI" id="CHEBI:57692"/>
    </cofactor>
</comment>
<dbReference type="SUPFAM" id="SSF51905">
    <property type="entry name" value="FAD/NAD(P)-binding domain"/>
    <property type="match status" value="1"/>
</dbReference>
<dbReference type="InterPro" id="IPR023753">
    <property type="entry name" value="FAD/NAD-binding_dom"/>
</dbReference>
<organism evidence="7 8">
    <name type="scientific">Nocardioides gansuensis</name>
    <dbReference type="NCBI Taxonomy" id="2138300"/>
    <lineage>
        <taxon>Bacteria</taxon>
        <taxon>Bacillati</taxon>
        <taxon>Actinomycetota</taxon>
        <taxon>Actinomycetes</taxon>
        <taxon>Propionibacteriales</taxon>
        <taxon>Nocardioidaceae</taxon>
        <taxon>Nocardioides</taxon>
    </lineage>
</organism>
<evidence type="ECO:0000313" key="7">
    <source>
        <dbReference type="EMBL" id="PVG83589.1"/>
    </source>
</evidence>
<sequence>MSGAPLGDVVSQRWAGCRPDGASPTVPRHSGSITVLTEEAEHPYDRPLSKDVLLGQDSSPTVLLSPGKAKSSGIDVRLSHRVTGLDLEKKMVAVPDGPPLAYGSLGIADRHARSLPHLHGINGVHHPRTLADTHAIREWLTPGSRITIAGAGFIGLEVAAAARASGCAVTVVELAPSRSTDPSEKPSPLGWRSGTQREESSSGAESPWTLRKPSTPVSRCASATSPTPRRRTSSWSASAS</sequence>
<evidence type="ECO:0000256" key="2">
    <source>
        <dbReference type="ARBA" id="ARBA00022630"/>
    </source>
</evidence>
<feature type="region of interest" description="Disordered" evidence="5">
    <location>
        <begin position="176"/>
        <end position="240"/>
    </location>
</feature>
<evidence type="ECO:0000313" key="8">
    <source>
        <dbReference type="Proteomes" id="UP000246018"/>
    </source>
</evidence>
<feature type="compositionally biased region" description="Low complexity" evidence="5">
    <location>
        <begin position="221"/>
        <end position="240"/>
    </location>
</feature>
<dbReference type="EMBL" id="QDGZ01000002">
    <property type="protein sequence ID" value="PVG83589.1"/>
    <property type="molecule type" value="Genomic_DNA"/>
</dbReference>
<dbReference type="PANTHER" id="PTHR43557:SF2">
    <property type="entry name" value="RIESKE DOMAIN-CONTAINING PROTEIN-RELATED"/>
    <property type="match status" value="1"/>
</dbReference>
<dbReference type="InterPro" id="IPR036188">
    <property type="entry name" value="FAD/NAD-bd_sf"/>
</dbReference>
<gene>
    <name evidence="7" type="ORF">DDE18_04460</name>
</gene>
<dbReference type="GO" id="GO:0005737">
    <property type="term" value="C:cytoplasm"/>
    <property type="evidence" value="ECO:0007669"/>
    <property type="project" value="TreeGrafter"/>
</dbReference>
<keyword evidence="2" id="KW-0285">Flavoprotein</keyword>
<reference evidence="7 8" key="1">
    <citation type="submission" date="2018-04" db="EMBL/GenBank/DDBJ databases">
        <title>Genome of Nocardioides gansuensis WSJ-1.</title>
        <authorList>
            <person name="Wu S."/>
            <person name="Wang G."/>
        </authorList>
    </citation>
    <scope>NUCLEOTIDE SEQUENCE [LARGE SCALE GENOMIC DNA]</scope>
    <source>
        <strain evidence="7 8">WSJ-1</strain>
    </source>
</reference>
<evidence type="ECO:0000259" key="6">
    <source>
        <dbReference type="Pfam" id="PF07992"/>
    </source>
</evidence>
<evidence type="ECO:0000256" key="4">
    <source>
        <dbReference type="ARBA" id="ARBA00023002"/>
    </source>
</evidence>
<feature type="domain" description="FAD/NAD(P)-binding" evidence="6">
    <location>
        <begin position="28"/>
        <end position="176"/>
    </location>
</feature>
<dbReference type="Gene3D" id="3.50.50.60">
    <property type="entry name" value="FAD/NAD(P)-binding domain"/>
    <property type="match status" value="2"/>
</dbReference>
<proteinExistence type="predicted"/>
<keyword evidence="4" id="KW-0560">Oxidoreductase</keyword>
<feature type="region of interest" description="Disordered" evidence="5">
    <location>
        <begin position="1"/>
        <end position="30"/>
    </location>
</feature>
<dbReference type="InterPro" id="IPR050446">
    <property type="entry name" value="FAD-oxidoreductase/Apoptosis"/>
</dbReference>
<dbReference type="PANTHER" id="PTHR43557">
    <property type="entry name" value="APOPTOSIS-INDUCING FACTOR 1"/>
    <property type="match status" value="1"/>
</dbReference>
<dbReference type="OrthoDB" id="3568330at2"/>
<dbReference type="Proteomes" id="UP000246018">
    <property type="component" value="Unassembled WGS sequence"/>
</dbReference>
<protein>
    <recommendedName>
        <fullName evidence="6">FAD/NAD(P)-binding domain-containing protein</fullName>
    </recommendedName>
</protein>
<comment type="caution">
    <text evidence="7">The sequence shown here is derived from an EMBL/GenBank/DDBJ whole genome shotgun (WGS) entry which is preliminary data.</text>
</comment>
<accession>A0A2T8FD15</accession>
<dbReference type="GO" id="GO:0016651">
    <property type="term" value="F:oxidoreductase activity, acting on NAD(P)H"/>
    <property type="evidence" value="ECO:0007669"/>
    <property type="project" value="TreeGrafter"/>
</dbReference>
<keyword evidence="8" id="KW-1185">Reference proteome</keyword>